<evidence type="ECO:0000259" key="1">
    <source>
        <dbReference type="Pfam" id="PF02627"/>
    </source>
</evidence>
<evidence type="ECO:0000313" key="2">
    <source>
        <dbReference type="EMBL" id="MCE5173658.1"/>
    </source>
</evidence>
<dbReference type="RefSeq" id="WP_233699559.1">
    <property type="nucleotide sequence ID" value="NZ_JAJNBZ010000066.1"/>
</dbReference>
<comment type="caution">
    <text evidence="2">The sequence shown here is derived from an EMBL/GenBank/DDBJ whole genome shotgun (WGS) entry which is preliminary data.</text>
</comment>
<protein>
    <submittedName>
        <fullName evidence="2">Carboxymuconolactone decarboxylase family protein</fullName>
    </submittedName>
</protein>
<dbReference type="Proteomes" id="UP001199916">
    <property type="component" value="Unassembled WGS sequence"/>
</dbReference>
<dbReference type="PANTHER" id="PTHR34846">
    <property type="entry name" value="4-CARBOXYMUCONOLACTONE DECARBOXYLASE FAMILY PROTEIN (AFU_ORTHOLOGUE AFUA_6G11590)"/>
    <property type="match status" value="1"/>
</dbReference>
<sequence length="121" mass="13771">MELRMIHYEVNPVAYEALMGLESFAVKCGLDASIIELIKLRVSQMNGSSVGINVNGRTLHDKGDNFERILLLDVWRDVPNYSSKEKAALELAEHITRVSELGVPDHVYDQVRAHFNEQQYI</sequence>
<name>A0ABS8YPB4_9BACL</name>
<dbReference type="EMBL" id="JAJNBZ010000066">
    <property type="protein sequence ID" value="MCE5173658.1"/>
    <property type="molecule type" value="Genomic_DNA"/>
</dbReference>
<feature type="domain" description="Carboxymuconolactone decarboxylase-like" evidence="1">
    <location>
        <begin position="14"/>
        <end position="93"/>
    </location>
</feature>
<reference evidence="2 3" key="1">
    <citation type="submission" date="2021-11" db="EMBL/GenBank/DDBJ databases">
        <title>Draft genome sequence of Paenibacillus profundus YoMME, a new Gram-positive bacteria with exoelectrogenic properties.</title>
        <authorList>
            <person name="Hubenova Y."/>
            <person name="Hubenova E."/>
            <person name="Manasiev Y."/>
            <person name="Peykov S."/>
            <person name="Mitov M."/>
        </authorList>
    </citation>
    <scope>NUCLEOTIDE SEQUENCE [LARGE SCALE GENOMIC DNA]</scope>
    <source>
        <strain evidence="2 3">YoMME</strain>
    </source>
</reference>
<dbReference type="SUPFAM" id="SSF69118">
    <property type="entry name" value="AhpD-like"/>
    <property type="match status" value="1"/>
</dbReference>
<gene>
    <name evidence="2" type="ORF">LQV63_31005</name>
</gene>
<dbReference type="InterPro" id="IPR003779">
    <property type="entry name" value="CMD-like"/>
</dbReference>
<dbReference type="InterPro" id="IPR029032">
    <property type="entry name" value="AhpD-like"/>
</dbReference>
<accession>A0ABS8YPB4</accession>
<evidence type="ECO:0000313" key="3">
    <source>
        <dbReference type="Proteomes" id="UP001199916"/>
    </source>
</evidence>
<dbReference type="Pfam" id="PF02627">
    <property type="entry name" value="CMD"/>
    <property type="match status" value="1"/>
</dbReference>
<proteinExistence type="predicted"/>
<dbReference type="Gene3D" id="1.20.1290.10">
    <property type="entry name" value="AhpD-like"/>
    <property type="match status" value="1"/>
</dbReference>
<organism evidence="2 3">
    <name type="scientific">Paenibacillus profundus</name>
    <dbReference type="NCBI Taxonomy" id="1173085"/>
    <lineage>
        <taxon>Bacteria</taxon>
        <taxon>Bacillati</taxon>
        <taxon>Bacillota</taxon>
        <taxon>Bacilli</taxon>
        <taxon>Bacillales</taxon>
        <taxon>Paenibacillaceae</taxon>
        <taxon>Paenibacillus</taxon>
    </lineage>
</organism>
<keyword evidence="3" id="KW-1185">Reference proteome</keyword>
<dbReference type="PANTHER" id="PTHR34846:SF10">
    <property type="entry name" value="CYTOPLASMIC PROTEIN"/>
    <property type="match status" value="1"/>
</dbReference>